<feature type="region of interest" description="Disordered" evidence="1">
    <location>
        <begin position="1"/>
        <end position="21"/>
    </location>
</feature>
<evidence type="ECO:0000313" key="3">
    <source>
        <dbReference type="Proteomes" id="UP000053573"/>
    </source>
</evidence>
<keyword evidence="3" id="KW-1185">Reference proteome</keyword>
<sequence>MVSTTMSSLLQDGGDLKQGHGQTPYRIDSKLLAMLFSKAVARPLSAAALGMESGETPVYSTGTVAETIICPGLVASTGSW</sequence>
<name>A0A0H1B5X3_9EURO</name>
<protein>
    <submittedName>
        <fullName evidence="2">Uncharacterized protein</fullName>
    </submittedName>
</protein>
<evidence type="ECO:0000313" key="2">
    <source>
        <dbReference type="EMBL" id="KLJ06814.1"/>
    </source>
</evidence>
<proteinExistence type="predicted"/>
<dbReference type="EMBL" id="LDEV01002966">
    <property type="protein sequence ID" value="KLJ06814.1"/>
    <property type="molecule type" value="Genomic_DNA"/>
</dbReference>
<feature type="compositionally biased region" description="Polar residues" evidence="1">
    <location>
        <begin position="1"/>
        <end position="10"/>
    </location>
</feature>
<dbReference type="OrthoDB" id="10434895at2759"/>
<dbReference type="AlphaFoldDB" id="A0A0H1B5X3"/>
<reference evidence="3" key="1">
    <citation type="journal article" date="2015" name="PLoS Genet.">
        <title>The dynamic genome and transcriptome of the human fungal pathogen Blastomyces and close relative Emmonsia.</title>
        <authorList>
            <person name="Munoz J.F."/>
            <person name="Gauthier G.M."/>
            <person name="Desjardins C.A."/>
            <person name="Gallo J.E."/>
            <person name="Holder J."/>
            <person name="Sullivan T.D."/>
            <person name="Marty A.J."/>
            <person name="Carmen J.C."/>
            <person name="Chen Z."/>
            <person name="Ding L."/>
            <person name="Gujja S."/>
            <person name="Magrini V."/>
            <person name="Misas E."/>
            <person name="Mitreva M."/>
            <person name="Priest M."/>
            <person name="Saif S."/>
            <person name="Whiston E.A."/>
            <person name="Young S."/>
            <person name="Zeng Q."/>
            <person name="Goldman W.E."/>
            <person name="Mardis E.R."/>
            <person name="Taylor J.W."/>
            <person name="McEwen J.G."/>
            <person name="Clay O.K."/>
            <person name="Klein B.S."/>
            <person name="Cuomo C.A."/>
        </authorList>
    </citation>
    <scope>NUCLEOTIDE SEQUENCE [LARGE SCALE GENOMIC DNA]</scope>
    <source>
        <strain evidence="3">UAMH 139</strain>
    </source>
</reference>
<comment type="caution">
    <text evidence="2">The sequence shown here is derived from an EMBL/GenBank/DDBJ whole genome shotgun (WGS) entry which is preliminary data.</text>
</comment>
<evidence type="ECO:0000256" key="1">
    <source>
        <dbReference type="SAM" id="MobiDB-lite"/>
    </source>
</evidence>
<dbReference type="Proteomes" id="UP000053573">
    <property type="component" value="Unassembled WGS sequence"/>
</dbReference>
<organism evidence="2 3">
    <name type="scientific">Blastomyces silverae</name>
    <dbReference type="NCBI Taxonomy" id="2060906"/>
    <lineage>
        <taxon>Eukaryota</taxon>
        <taxon>Fungi</taxon>
        <taxon>Dikarya</taxon>
        <taxon>Ascomycota</taxon>
        <taxon>Pezizomycotina</taxon>
        <taxon>Eurotiomycetes</taxon>
        <taxon>Eurotiomycetidae</taxon>
        <taxon>Onygenales</taxon>
        <taxon>Ajellomycetaceae</taxon>
        <taxon>Blastomyces</taxon>
    </lineage>
</organism>
<accession>A0A0H1B5X3</accession>
<gene>
    <name evidence="2" type="ORF">EMPG_17696</name>
</gene>